<feature type="transmembrane region" description="Helical" evidence="7">
    <location>
        <begin position="110"/>
        <end position="128"/>
    </location>
</feature>
<comment type="subcellular location">
    <subcellularLocation>
        <location evidence="1 7">Cell membrane</location>
        <topology evidence="1 7">Multi-pass membrane protein</topology>
    </subcellularLocation>
</comment>
<keyword evidence="3" id="KW-1003">Cell membrane</keyword>
<feature type="transmembrane region" description="Helical" evidence="7">
    <location>
        <begin position="77"/>
        <end position="98"/>
    </location>
</feature>
<accession>A0A1I0VDR9</accession>
<dbReference type="STRING" id="871651.SAMN05421688_0522"/>
<protein>
    <submittedName>
        <fullName evidence="9">Carbohydrate ABC transporter membrane protein 1, CUT1 family</fullName>
    </submittedName>
</protein>
<comment type="similarity">
    <text evidence="7">Belongs to the binding-protein-dependent transport system permease family.</text>
</comment>
<gene>
    <name evidence="9" type="ORF">SAMN05421688_0522</name>
</gene>
<dbReference type="PANTHER" id="PTHR30193">
    <property type="entry name" value="ABC TRANSPORTER PERMEASE PROTEIN"/>
    <property type="match status" value="1"/>
</dbReference>
<dbReference type="Pfam" id="PF00528">
    <property type="entry name" value="BPD_transp_1"/>
    <property type="match status" value="1"/>
</dbReference>
<feature type="transmembrane region" description="Helical" evidence="7">
    <location>
        <begin position="271"/>
        <end position="295"/>
    </location>
</feature>
<dbReference type="PANTHER" id="PTHR30193:SF1">
    <property type="entry name" value="ABC TRANSPORTER PERMEASE PROTEIN YESP-RELATED"/>
    <property type="match status" value="1"/>
</dbReference>
<proteinExistence type="inferred from homology"/>
<keyword evidence="2 7" id="KW-0813">Transport</keyword>
<evidence type="ECO:0000256" key="6">
    <source>
        <dbReference type="ARBA" id="ARBA00023136"/>
    </source>
</evidence>
<dbReference type="GO" id="GO:0005886">
    <property type="term" value="C:plasma membrane"/>
    <property type="evidence" value="ECO:0007669"/>
    <property type="project" value="UniProtKB-SubCell"/>
</dbReference>
<dbReference type="InterPro" id="IPR035906">
    <property type="entry name" value="MetI-like_sf"/>
</dbReference>
<dbReference type="OrthoDB" id="9773727at2"/>
<evidence type="ECO:0000313" key="10">
    <source>
        <dbReference type="Proteomes" id="UP000198796"/>
    </source>
</evidence>
<dbReference type="EMBL" id="FOJU01000001">
    <property type="protein sequence ID" value="SFA74140.1"/>
    <property type="molecule type" value="Genomic_DNA"/>
</dbReference>
<dbReference type="Gene3D" id="1.10.3720.10">
    <property type="entry name" value="MetI-like"/>
    <property type="match status" value="1"/>
</dbReference>
<evidence type="ECO:0000256" key="7">
    <source>
        <dbReference type="RuleBase" id="RU363032"/>
    </source>
</evidence>
<dbReference type="Proteomes" id="UP000198796">
    <property type="component" value="Unassembled WGS sequence"/>
</dbReference>
<evidence type="ECO:0000313" key="9">
    <source>
        <dbReference type="EMBL" id="SFA74140.1"/>
    </source>
</evidence>
<dbReference type="GO" id="GO:0055085">
    <property type="term" value="P:transmembrane transport"/>
    <property type="evidence" value="ECO:0007669"/>
    <property type="project" value="InterPro"/>
</dbReference>
<dbReference type="InterPro" id="IPR000515">
    <property type="entry name" value="MetI-like"/>
</dbReference>
<feature type="transmembrane region" description="Helical" evidence="7">
    <location>
        <begin position="204"/>
        <end position="223"/>
    </location>
</feature>
<keyword evidence="6 7" id="KW-0472">Membrane</keyword>
<evidence type="ECO:0000256" key="3">
    <source>
        <dbReference type="ARBA" id="ARBA00022475"/>
    </source>
</evidence>
<evidence type="ECO:0000256" key="5">
    <source>
        <dbReference type="ARBA" id="ARBA00022989"/>
    </source>
</evidence>
<dbReference type="RefSeq" id="WP_092060293.1">
    <property type="nucleotide sequence ID" value="NZ_FOJU01000001.1"/>
</dbReference>
<evidence type="ECO:0000256" key="4">
    <source>
        <dbReference type="ARBA" id="ARBA00022692"/>
    </source>
</evidence>
<reference evidence="9 10" key="1">
    <citation type="submission" date="2016-10" db="EMBL/GenBank/DDBJ databases">
        <authorList>
            <person name="de Groot N.N."/>
        </authorList>
    </citation>
    <scope>NUCLEOTIDE SEQUENCE [LARGE SCALE GENOMIC DNA]</scope>
    <source>
        <strain evidence="9 10">DSM 29316</strain>
    </source>
</reference>
<feature type="domain" description="ABC transmembrane type-1" evidence="8">
    <location>
        <begin position="73"/>
        <end position="287"/>
    </location>
</feature>
<dbReference type="AlphaFoldDB" id="A0A1I0VDR9"/>
<dbReference type="SUPFAM" id="SSF160964">
    <property type="entry name" value="MalF N-terminal region-like"/>
    <property type="match status" value="1"/>
</dbReference>
<dbReference type="CDD" id="cd06261">
    <property type="entry name" value="TM_PBP2"/>
    <property type="match status" value="1"/>
</dbReference>
<feature type="transmembrane region" description="Helical" evidence="7">
    <location>
        <begin position="12"/>
        <end position="40"/>
    </location>
</feature>
<dbReference type="InterPro" id="IPR051393">
    <property type="entry name" value="ABC_transporter_permease"/>
</dbReference>
<keyword evidence="4 7" id="KW-0812">Transmembrane</keyword>
<dbReference type="PROSITE" id="PS50928">
    <property type="entry name" value="ABC_TM1"/>
    <property type="match status" value="1"/>
</dbReference>
<evidence type="ECO:0000256" key="1">
    <source>
        <dbReference type="ARBA" id="ARBA00004651"/>
    </source>
</evidence>
<feature type="transmembrane region" description="Helical" evidence="7">
    <location>
        <begin position="159"/>
        <end position="183"/>
    </location>
</feature>
<evidence type="ECO:0000256" key="2">
    <source>
        <dbReference type="ARBA" id="ARBA00022448"/>
    </source>
</evidence>
<organism evidence="9 10">
    <name type="scientific">Poseidonocella pacifica</name>
    <dbReference type="NCBI Taxonomy" id="871651"/>
    <lineage>
        <taxon>Bacteria</taxon>
        <taxon>Pseudomonadati</taxon>
        <taxon>Pseudomonadota</taxon>
        <taxon>Alphaproteobacteria</taxon>
        <taxon>Rhodobacterales</taxon>
        <taxon>Roseobacteraceae</taxon>
        <taxon>Poseidonocella</taxon>
    </lineage>
</organism>
<evidence type="ECO:0000259" key="8">
    <source>
        <dbReference type="PROSITE" id="PS50928"/>
    </source>
</evidence>
<keyword evidence="10" id="KW-1185">Reference proteome</keyword>
<name>A0A1I0VDR9_9RHOB</name>
<dbReference type="SUPFAM" id="SSF161098">
    <property type="entry name" value="MetI-like"/>
    <property type="match status" value="1"/>
</dbReference>
<sequence length="301" mass="33539">MSKIQNVSKKQNGVAFLFLSPWIVGFLFLTLGPMLGSLYLSFTDYDLFSSPNWAGMDNYAKLMSDDPRYIASLKVTLSYVVFSVPLKLGFALFIALILNRGLRGLGFYRSVFYLPSLLGGSVAVALMWRQIFSYDGIINQFLWTYFGYDAPSWITNPDYALGTLVLLAAWQFGAPMVIFLAGLKQIPQDMYDAAAIDGARPVQQFFFVTVPLLTPIIFFNFVMQTIGAFQAFTPSYIISDGTGGPADSTLFYTLYLYEQAFTNFEMGYASAIAWVLVAIIGLATTISFLSAKYWVHYGDEG</sequence>
<keyword evidence="5 7" id="KW-1133">Transmembrane helix</keyword>